<organism evidence="2 3">
    <name type="scientific">Caerostris darwini</name>
    <dbReference type="NCBI Taxonomy" id="1538125"/>
    <lineage>
        <taxon>Eukaryota</taxon>
        <taxon>Metazoa</taxon>
        <taxon>Ecdysozoa</taxon>
        <taxon>Arthropoda</taxon>
        <taxon>Chelicerata</taxon>
        <taxon>Arachnida</taxon>
        <taxon>Araneae</taxon>
        <taxon>Araneomorphae</taxon>
        <taxon>Entelegynae</taxon>
        <taxon>Araneoidea</taxon>
        <taxon>Araneidae</taxon>
        <taxon>Caerostris</taxon>
    </lineage>
</organism>
<comment type="caution">
    <text evidence="2">The sequence shown here is derived from an EMBL/GenBank/DDBJ whole genome shotgun (WGS) entry which is preliminary data.</text>
</comment>
<dbReference type="Proteomes" id="UP001054837">
    <property type="component" value="Unassembled WGS sequence"/>
</dbReference>
<evidence type="ECO:0000313" key="2">
    <source>
        <dbReference type="EMBL" id="GIX99903.1"/>
    </source>
</evidence>
<evidence type="ECO:0000256" key="1">
    <source>
        <dbReference type="SAM" id="MobiDB-lite"/>
    </source>
</evidence>
<gene>
    <name evidence="2" type="ORF">CDAR_238991</name>
</gene>
<name>A0AAV4PUP9_9ARAC</name>
<proteinExistence type="predicted"/>
<protein>
    <submittedName>
        <fullName evidence="2">Uncharacterized protein</fullName>
    </submittedName>
</protein>
<keyword evidence="3" id="KW-1185">Reference proteome</keyword>
<evidence type="ECO:0000313" key="3">
    <source>
        <dbReference type="Proteomes" id="UP001054837"/>
    </source>
</evidence>
<dbReference type="AlphaFoldDB" id="A0AAV4PUP9"/>
<sequence length="93" mass="10255">MVRGVVKHRVFSSPPSFGGAGVERGSLTSDGSTPWEKRREVRNCFRKLSAAIHQRPIYHFKGGAGVFGKSRREKRGGKGGWMVSSRGFQPLPL</sequence>
<accession>A0AAV4PUP9</accession>
<dbReference type="EMBL" id="BPLQ01003353">
    <property type="protein sequence ID" value="GIX99903.1"/>
    <property type="molecule type" value="Genomic_DNA"/>
</dbReference>
<reference evidence="2 3" key="1">
    <citation type="submission" date="2021-06" db="EMBL/GenBank/DDBJ databases">
        <title>Caerostris darwini draft genome.</title>
        <authorList>
            <person name="Kono N."/>
            <person name="Arakawa K."/>
        </authorList>
    </citation>
    <scope>NUCLEOTIDE SEQUENCE [LARGE SCALE GENOMIC DNA]</scope>
</reference>
<feature type="region of interest" description="Disordered" evidence="1">
    <location>
        <begin position="68"/>
        <end position="93"/>
    </location>
</feature>